<feature type="domain" description="HNH" evidence="1">
    <location>
        <begin position="211"/>
        <end position="267"/>
    </location>
</feature>
<dbReference type="GO" id="GO:0003676">
    <property type="term" value="F:nucleic acid binding"/>
    <property type="evidence" value="ECO:0007669"/>
    <property type="project" value="InterPro"/>
</dbReference>
<protein>
    <submittedName>
        <fullName evidence="2">HNH endonuclease</fullName>
    </submittedName>
</protein>
<dbReference type="Pfam" id="PF01844">
    <property type="entry name" value="HNH"/>
    <property type="match status" value="1"/>
</dbReference>
<proteinExistence type="predicted"/>
<evidence type="ECO:0000313" key="2">
    <source>
        <dbReference type="EMBL" id="SMC95414.1"/>
    </source>
</evidence>
<keyword evidence="2" id="KW-0255">Endonuclease</keyword>
<dbReference type="InterPro" id="IPR002711">
    <property type="entry name" value="HNH"/>
</dbReference>
<dbReference type="OrthoDB" id="9802640at2"/>
<dbReference type="STRING" id="1121400.SAMN02746065_1174"/>
<dbReference type="RefSeq" id="WP_084070187.1">
    <property type="nucleotide sequence ID" value="NZ_FWXY01000017.1"/>
</dbReference>
<dbReference type="CDD" id="cd00085">
    <property type="entry name" value="HNHc"/>
    <property type="match status" value="1"/>
</dbReference>
<keyword evidence="2" id="KW-0378">Hydrolase</keyword>
<evidence type="ECO:0000259" key="1">
    <source>
        <dbReference type="Pfam" id="PF01844"/>
    </source>
</evidence>
<keyword evidence="2" id="KW-0540">Nuclease</keyword>
<gene>
    <name evidence="2" type="ORF">SAMN02746065_1174</name>
</gene>
<keyword evidence="3" id="KW-1185">Reference proteome</keyword>
<dbReference type="InterPro" id="IPR003615">
    <property type="entry name" value="HNH_nuc"/>
</dbReference>
<dbReference type="Proteomes" id="UP000192418">
    <property type="component" value="Unassembled WGS sequence"/>
</dbReference>
<name>A0A1W2DDU8_9BACT</name>
<dbReference type="GO" id="GO:0004519">
    <property type="term" value="F:endonuclease activity"/>
    <property type="evidence" value="ECO:0007669"/>
    <property type="project" value="UniProtKB-KW"/>
</dbReference>
<accession>A0A1W2DDU8</accession>
<dbReference type="GO" id="GO:0008270">
    <property type="term" value="F:zinc ion binding"/>
    <property type="evidence" value="ECO:0007669"/>
    <property type="project" value="InterPro"/>
</dbReference>
<organism evidence="2 3">
    <name type="scientific">Desulfocicer vacuolatum DSM 3385</name>
    <dbReference type="NCBI Taxonomy" id="1121400"/>
    <lineage>
        <taxon>Bacteria</taxon>
        <taxon>Pseudomonadati</taxon>
        <taxon>Thermodesulfobacteriota</taxon>
        <taxon>Desulfobacteria</taxon>
        <taxon>Desulfobacterales</taxon>
        <taxon>Desulfobacteraceae</taxon>
        <taxon>Desulfocicer</taxon>
    </lineage>
</organism>
<dbReference type="EMBL" id="FWXY01000017">
    <property type="protein sequence ID" value="SMC95414.1"/>
    <property type="molecule type" value="Genomic_DNA"/>
</dbReference>
<evidence type="ECO:0000313" key="3">
    <source>
        <dbReference type="Proteomes" id="UP000192418"/>
    </source>
</evidence>
<sequence length="285" mass="32697">MKKSIADHLVTVLSNDLNGSTTFHLSEKIQSFPLHEFHSFADGKICIGAFKINKASGKTLWLLVIDWRNDGNYYVVIYPENNNQAPIAELHDQRVGKDSVDLVWKYSPRKRDGRNKERKEAFVSAVGREDYVVSLPSAIVTLEDFLEDVFSLVSYRVTADGLVDFSNKPARTSFPEGRRIERLHKSRERDSQAVRQAKARHAQLNDGALPCEVCEFDFVERYGKLGASYIEAHHTRPLSDLEEGELRNTKIEDFALVCANCHRMLHRKRPWATIEQLKKLVRRQT</sequence>
<dbReference type="AlphaFoldDB" id="A0A1W2DDU8"/>
<reference evidence="2 3" key="1">
    <citation type="submission" date="2017-04" db="EMBL/GenBank/DDBJ databases">
        <authorList>
            <person name="Afonso C.L."/>
            <person name="Miller P.J."/>
            <person name="Scott M.A."/>
            <person name="Spackman E."/>
            <person name="Goraichik I."/>
            <person name="Dimitrov K.M."/>
            <person name="Suarez D.L."/>
            <person name="Swayne D.E."/>
        </authorList>
    </citation>
    <scope>NUCLEOTIDE SEQUENCE [LARGE SCALE GENOMIC DNA]</scope>
    <source>
        <strain evidence="2 3">DSM 3385</strain>
    </source>
</reference>